<feature type="compositionally biased region" description="Polar residues" evidence="1">
    <location>
        <begin position="494"/>
        <end position="512"/>
    </location>
</feature>
<dbReference type="InterPro" id="IPR053728">
    <property type="entry name" value="Alginate_Permeability_Chnl"/>
</dbReference>
<evidence type="ECO:0000313" key="4">
    <source>
        <dbReference type="EMBL" id="MBB4612995.1"/>
    </source>
</evidence>
<reference evidence="4 5" key="1">
    <citation type="submission" date="2020-08" db="EMBL/GenBank/DDBJ databases">
        <title>Genomic Encyclopedia of Type Strains, Phase IV (KMG-IV): sequencing the most valuable type-strain genomes for metagenomic binning, comparative biology and taxonomic classification.</title>
        <authorList>
            <person name="Goeker M."/>
        </authorList>
    </citation>
    <scope>NUCLEOTIDE SEQUENCE [LARGE SCALE GENOMIC DNA]</scope>
    <source>
        <strain evidence="4 5">DSM 17507</strain>
    </source>
</reference>
<dbReference type="Gene3D" id="2.40.160.100">
    <property type="match status" value="1"/>
</dbReference>
<feature type="region of interest" description="Disordered" evidence="1">
    <location>
        <begin position="476"/>
        <end position="530"/>
    </location>
</feature>
<feature type="region of interest" description="Disordered" evidence="1">
    <location>
        <begin position="438"/>
        <end position="458"/>
    </location>
</feature>
<feature type="domain" description="Alginate export" evidence="3">
    <location>
        <begin position="52"/>
        <end position="403"/>
    </location>
</feature>
<proteinExistence type="predicted"/>
<evidence type="ECO:0000256" key="2">
    <source>
        <dbReference type="SAM" id="SignalP"/>
    </source>
</evidence>
<protein>
    <recommendedName>
        <fullName evidence="3">Alginate export domain-containing protein</fullName>
    </recommendedName>
</protein>
<gene>
    <name evidence="4" type="ORF">GGR37_001254</name>
</gene>
<dbReference type="InterPro" id="IPR025388">
    <property type="entry name" value="Alginate_export_dom"/>
</dbReference>
<sequence length="530" mass="58223">MIRHLLVLTGLACATPALANAPERTNLRYDEDWSLQPAGLKNLPLDEGGAVRLTLGLEMRARQESYANSLWGDAPDDGYLWLRMMPLADLHAGPVRAFVQPIVGFARGVKGGNGPADETGVDLLQGFADLNLPLGEDSRLTLRGGRELVALGSERLVGTRYGPNIPQPFDGVRATANLGRLRLDLMNLRAVQIGPGDFDDHASDRRRLRAVYATLSASPDLAFDLYWIGYRNQTARFGAVTGEERRDTFGLRLFGHHLLGPYVRLAWNWETMIQRGAFAGQRIRAWSQATETAISFPDVTLQPRLRLRANYASGDKSPDDRVLGTFNALFPKGRYFGELTPIGPRNIFNVNPGIDIHAGGGFTVEVSAASFWRASLRDGIYDVPGSEIRPAGTSSARHIGNQIGWAWNGMRATSCRCPAPSQCSQPVRTFAKPVLQRRSTWQGSKPATNSSGQAAGMHWTTCSITPPRKDTAMFASGTSRKRKTLPSRRKRGSHFQQVLSDQNAAVSETTTVDPAIEPVPSWPREKLGWR</sequence>
<dbReference type="AlphaFoldDB" id="A0A7W7EV77"/>
<feature type="signal peptide" evidence="2">
    <location>
        <begin position="1"/>
        <end position="19"/>
    </location>
</feature>
<organism evidence="4 5">
    <name type="scientific">Novosphingobium taihuense</name>
    <dbReference type="NCBI Taxonomy" id="260085"/>
    <lineage>
        <taxon>Bacteria</taxon>
        <taxon>Pseudomonadati</taxon>
        <taxon>Pseudomonadota</taxon>
        <taxon>Alphaproteobacteria</taxon>
        <taxon>Sphingomonadales</taxon>
        <taxon>Sphingomonadaceae</taxon>
        <taxon>Novosphingobium</taxon>
    </lineage>
</organism>
<evidence type="ECO:0000313" key="5">
    <source>
        <dbReference type="Proteomes" id="UP000538566"/>
    </source>
</evidence>
<dbReference type="Proteomes" id="UP000538566">
    <property type="component" value="Unassembled WGS sequence"/>
</dbReference>
<comment type="caution">
    <text evidence="4">The sequence shown here is derived from an EMBL/GenBank/DDBJ whole genome shotgun (WGS) entry which is preliminary data.</text>
</comment>
<keyword evidence="5" id="KW-1185">Reference proteome</keyword>
<keyword evidence="2" id="KW-0732">Signal</keyword>
<accession>A0A7W7EV77</accession>
<feature type="chain" id="PRO_5031122491" description="Alginate export domain-containing protein" evidence="2">
    <location>
        <begin position="20"/>
        <end position="530"/>
    </location>
</feature>
<evidence type="ECO:0000256" key="1">
    <source>
        <dbReference type="SAM" id="MobiDB-lite"/>
    </source>
</evidence>
<dbReference type="EMBL" id="JACHOA010000002">
    <property type="protein sequence ID" value="MBB4612995.1"/>
    <property type="molecule type" value="Genomic_DNA"/>
</dbReference>
<feature type="compositionally biased region" description="Polar residues" evidence="1">
    <location>
        <begin position="438"/>
        <end position="453"/>
    </location>
</feature>
<dbReference type="RefSeq" id="WP_246415473.1">
    <property type="nucleotide sequence ID" value="NZ_JACHOA010000002.1"/>
</dbReference>
<feature type="compositionally biased region" description="Basic residues" evidence="1">
    <location>
        <begin position="479"/>
        <end position="493"/>
    </location>
</feature>
<dbReference type="Pfam" id="PF13372">
    <property type="entry name" value="Alginate_exp"/>
    <property type="match status" value="1"/>
</dbReference>
<evidence type="ECO:0000259" key="3">
    <source>
        <dbReference type="Pfam" id="PF13372"/>
    </source>
</evidence>
<name>A0A7W7EV77_9SPHN</name>